<evidence type="ECO:0000256" key="3">
    <source>
        <dbReference type="ARBA" id="ARBA00022679"/>
    </source>
</evidence>
<comment type="caution">
    <text evidence="10">The sequence shown here is derived from an EMBL/GenBank/DDBJ whole genome shotgun (WGS) entry which is preliminary data.</text>
</comment>
<dbReference type="CDD" id="cd02020">
    <property type="entry name" value="CMPK"/>
    <property type="match status" value="1"/>
</dbReference>
<sequence length="168" mass="18371">ENKLSRLAGITRFDFVPDNKRGLSPLIDGHNASAKLTQPEVDENVAIVAKVAGVRQAMVAAQRMVAQQGGIIMAGRDIGTVVLPQAELKVFLTASVEQRALRRHKELSQKGGKINYESIIADLEKRDEADFTRSISPLKPASDAIIINTEKLPLEQVVDKIYSLATKQ</sequence>
<comment type="catalytic activity">
    <reaction evidence="7">
        <text>dCMP + ATP = dCDP + ADP</text>
        <dbReference type="Rhea" id="RHEA:25094"/>
        <dbReference type="ChEBI" id="CHEBI:30616"/>
        <dbReference type="ChEBI" id="CHEBI:57566"/>
        <dbReference type="ChEBI" id="CHEBI:58593"/>
        <dbReference type="ChEBI" id="CHEBI:456216"/>
        <dbReference type="EC" id="2.7.4.25"/>
    </reaction>
</comment>
<evidence type="ECO:0000256" key="8">
    <source>
        <dbReference type="ARBA" id="ARBA00048478"/>
    </source>
</evidence>
<reference evidence="10" key="1">
    <citation type="journal article" date="2014" name="Front. Microbiol.">
        <title>High frequency of phylogenetically diverse reductive dehalogenase-homologous genes in deep subseafloor sedimentary metagenomes.</title>
        <authorList>
            <person name="Kawai M."/>
            <person name="Futagami T."/>
            <person name="Toyoda A."/>
            <person name="Takaki Y."/>
            <person name="Nishi S."/>
            <person name="Hori S."/>
            <person name="Arai W."/>
            <person name="Tsubouchi T."/>
            <person name="Morono Y."/>
            <person name="Uchiyama I."/>
            <person name="Ito T."/>
            <person name="Fujiyama A."/>
            <person name="Inagaki F."/>
            <person name="Takami H."/>
        </authorList>
    </citation>
    <scope>NUCLEOTIDE SEQUENCE</scope>
    <source>
        <strain evidence="10">Expedition CK06-06</strain>
    </source>
</reference>
<dbReference type="NCBIfam" id="TIGR00017">
    <property type="entry name" value="cmk"/>
    <property type="match status" value="1"/>
</dbReference>
<evidence type="ECO:0000259" key="9">
    <source>
        <dbReference type="Pfam" id="PF02224"/>
    </source>
</evidence>
<feature type="domain" description="Cytidylate kinase" evidence="9">
    <location>
        <begin position="18"/>
        <end position="165"/>
    </location>
</feature>
<organism evidence="10">
    <name type="scientific">marine sediment metagenome</name>
    <dbReference type="NCBI Taxonomy" id="412755"/>
    <lineage>
        <taxon>unclassified sequences</taxon>
        <taxon>metagenomes</taxon>
        <taxon>ecological metagenomes</taxon>
    </lineage>
</organism>
<name>X1BAY0_9ZZZZ</name>
<dbReference type="GO" id="GO:0005524">
    <property type="term" value="F:ATP binding"/>
    <property type="evidence" value="ECO:0007669"/>
    <property type="project" value="UniProtKB-KW"/>
</dbReference>
<accession>X1BAY0</accession>
<gene>
    <name evidence="10" type="ORF">S01H4_40654</name>
</gene>
<dbReference type="InterPro" id="IPR003136">
    <property type="entry name" value="Cytidylate_kin"/>
</dbReference>
<dbReference type="EC" id="2.7.4.25" evidence="2"/>
<keyword evidence="6" id="KW-0067">ATP-binding</keyword>
<keyword evidence="5" id="KW-0418">Kinase</keyword>
<comment type="similarity">
    <text evidence="1">Belongs to the cytidylate kinase family. Type 1 subfamily.</text>
</comment>
<comment type="catalytic activity">
    <reaction evidence="8">
        <text>CMP + ATP = CDP + ADP</text>
        <dbReference type="Rhea" id="RHEA:11600"/>
        <dbReference type="ChEBI" id="CHEBI:30616"/>
        <dbReference type="ChEBI" id="CHEBI:58069"/>
        <dbReference type="ChEBI" id="CHEBI:60377"/>
        <dbReference type="ChEBI" id="CHEBI:456216"/>
        <dbReference type="EC" id="2.7.4.25"/>
    </reaction>
</comment>
<dbReference type="Gene3D" id="3.40.50.300">
    <property type="entry name" value="P-loop containing nucleotide triphosphate hydrolases"/>
    <property type="match status" value="1"/>
</dbReference>
<keyword evidence="4" id="KW-0547">Nucleotide-binding</keyword>
<feature type="non-terminal residue" evidence="10">
    <location>
        <position position="1"/>
    </location>
</feature>
<evidence type="ECO:0000256" key="2">
    <source>
        <dbReference type="ARBA" id="ARBA00012906"/>
    </source>
</evidence>
<dbReference type="InterPro" id="IPR027417">
    <property type="entry name" value="P-loop_NTPase"/>
</dbReference>
<dbReference type="SUPFAM" id="SSF52540">
    <property type="entry name" value="P-loop containing nucleoside triphosphate hydrolases"/>
    <property type="match status" value="1"/>
</dbReference>
<dbReference type="GO" id="GO:0006139">
    <property type="term" value="P:nucleobase-containing compound metabolic process"/>
    <property type="evidence" value="ECO:0007669"/>
    <property type="project" value="InterPro"/>
</dbReference>
<dbReference type="GO" id="GO:0036431">
    <property type="term" value="F:dCMP kinase activity"/>
    <property type="evidence" value="ECO:0007669"/>
    <property type="project" value="InterPro"/>
</dbReference>
<evidence type="ECO:0000256" key="7">
    <source>
        <dbReference type="ARBA" id="ARBA00047615"/>
    </source>
</evidence>
<protein>
    <recommendedName>
        <fullName evidence="2">(d)CMP kinase</fullName>
        <ecNumber evidence="2">2.7.4.25</ecNumber>
    </recommendedName>
</protein>
<dbReference type="AlphaFoldDB" id="X1BAY0"/>
<evidence type="ECO:0000256" key="5">
    <source>
        <dbReference type="ARBA" id="ARBA00022777"/>
    </source>
</evidence>
<evidence type="ECO:0000256" key="4">
    <source>
        <dbReference type="ARBA" id="ARBA00022741"/>
    </source>
</evidence>
<evidence type="ECO:0000313" key="10">
    <source>
        <dbReference type="EMBL" id="GAG93014.1"/>
    </source>
</evidence>
<dbReference type="Pfam" id="PF02224">
    <property type="entry name" value="Cytidylate_kin"/>
    <property type="match status" value="1"/>
</dbReference>
<proteinExistence type="inferred from homology"/>
<evidence type="ECO:0000256" key="1">
    <source>
        <dbReference type="ARBA" id="ARBA00009427"/>
    </source>
</evidence>
<keyword evidence="3" id="KW-0808">Transferase</keyword>
<dbReference type="EMBL" id="BART01022164">
    <property type="protein sequence ID" value="GAG93014.1"/>
    <property type="molecule type" value="Genomic_DNA"/>
</dbReference>
<evidence type="ECO:0000256" key="6">
    <source>
        <dbReference type="ARBA" id="ARBA00022840"/>
    </source>
</evidence>
<dbReference type="InterPro" id="IPR011994">
    <property type="entry name" value="Cytidylate_kinase_dom"/>
</dbReference>